<dbReference type="AlphaFoldDB" id="A0A2K1QB46"/>
<keyword evidence="1" id="KW-0238">DNA-binding</keyword>
<dbReference type="GO" id="GO:0003677">
    <property type="term" value="F:DNA binding"/>
    <property type="evidence" value="ECO:0007669"/>
    <property type="project" value="UniProtKB-KW"/>
</dbReference>
<dbReference type="EMBL" id="NWUO01000004">
    <property type="protein sequence ID" value="PNS12253.1"/>
    <property type="molecule type" value="Genomic_DNA"/>
</dbReference>
<evidence type="ECO:0000313" key="1">
    <source>
        <dbReference type="EMBL" id="PNS12253.1"/>
    </source>
</evidence>
<gene>
    <name evidence="1" type="ORF">COO59_07015</name>
</gene>
<dbReference type="OrthoDB" id="1525365at2"/>
<organism evidence="1 2">
    <name type="scientific">Mixta theicola</name>
    <dbReference type="NCBI Taxonomy" id="1458355"/>
    <lineage>
        <taxon>Bacteria</taxon>
        <taxon>Pseudomonadati</taxon>
        <taxon>Pseudomonadota</taxon>
        <taxon>Gammaproteobacteria</taxon>
        <taxon>Enterobacterales</taxon>
        <taxon>Erwiniaceae</taxon>
        <taxon>Mixta</taxon>
    </lineage>
</organism>
<accession>A0A2K1QB46</accession>
<comment type="caution">
    <text evidence="1">The sequence shown here is derived from an EMBL/GenBank/DDBJ whole genome shotgun (WGS) entry which is preliminary data.</text>
</comment>
<reference evidence="2" key="1">
    <citation type="submission" date="2017-09" db="EMBL/GenBank/DDBJ databases">
        <authorList>
            <person name="Palmer M."/>
            <person name="Steenkamp E.T."/>
            <person name="Coetzee M.P."/>
            <person name="Avontuur J.R."/>
            <person name="Van Zyl E."/>
            <person name="Chan W.-Y."/>
            <person name="Blom J."/>
            <person name="Venter S.N."/>
        </authorList>
    </citation>
    <scope>NUCLEOTIDE SEQUENCE [LARGE SCALE GENOMIC DNA]</scope>
    <source>
        <strain evidence="2">QC88-366</strain>
    </source>
</reference>
<sequence>MMVYHFTLTLGGVNAHTPGLEDALFECGCDDALLCFYGNTVYLEFDRESNSFEQAVLSAIANIESSALPARVASVDATLLGLSDIAQRSQLSRQAVAMLKDGTRGPGTFPAPVQRLTGSSPLWRWASVARWLYENGKLSAELAENAQIMENINLALALRATPQRQYVTQLAARLADSAEEPRSVI</sequence>
<evidence type="ECO:0000313" key="2">
    <source>
        <dbReference type="Proteomes" id="UP000236345"/>
    </source>
</evidence>
<proteinExistence type="predicted"/>
<protein>
    <submittedName>
        <fullName evidence="1">DNA-binding protein</fullName>
    </submittedName>
</protein>
<keyword evidence="2" id="KW-1185">Reference proteome</keyword>
<name>A0A2K1QB46_9GAMM</name>
<dbReference type="Proteomes" id="UP000236345">
    <property type="component" value="Unassembled WGS sequence"/>
</dbReference>